<organism evidence="2 3">
    <name type="scientific">Helianthus annuus</name>
    <name type="common">Common sunflower</name>
    <dbReference type="NCBI Taxonomy" id="4232"/>
    <lineage>
        <taxon>Eukaryota</taxon>
        <taxon>Viridiplantae</taxon>
        <taxon>Streptophyta</taxon>
        <taxon>Embryophyta</taxon>
        <taxon>Tracheophyta</taxon>
        <taxon>Spermatophyta</taxon>
        <taxon>Magnoliopsida</taxon>
        <taxon>eudicotyledons</taxon>
        <taxon>Gunneridae</taxon>
        <taxon>Pentapetalae</taxon>
        <taxon>asterids</taxon>
        <taxon>campanulids</taxon>
        <taxon>Asterales</taxon>
        <taxon>Asteraceae</taxon>
        <taxon>Asteroideae</taxon>
        <taxon>Heliantheae alliance</taxon>
        <taxon>Heliantheae</taxon>
        <taxon>Helianthus</taxon>
    </lineage>
</organism>
<evidence type="ECO:0000256" key="1">
    <source>
        <dbReference type="SAM" id="Phobius"/>
    </source>
</evidence>
<protein>
    <submittedName>
        <fullName evidence="2">Uncharacterized protein</fullName>
    </submittedName>
</protein>
<name>A0A9K3HH75_HELAN</name>
<keyword evidence="1" id="KW-0812">Transmembrane</keyword>
<proteinExistence type="predicted"/>
<reference evidence="2" key="2">
    <citation type="submission" date="2020-06" db="EMBL/GenBank/DDBJ databases">
        <title>Helianthus annuus Genome sequencing and assembly Release 2.</title>
        <authorList>
            <person name="Gouzy J."/>
            <person name="Langlade N."/>
            <person name="Munos S."/>
        </authorList>
    </citation>
    <scope>NUCLEOTIDE SEQUENCE</scope>
    <source>
        <tissue evidence="2">Leaves</tissue>
    </source>
</reference>
<comment type="caution">
    <text evidence="2">The sequence shown here is derived from an EMBL/GenBank/DDBJ whole genome shotgun (WGS) entry which is preliminary data.</text>
</comment>
<keyword evidence="1" id="KW-0472">Membrane</keyword>
<dbReference type="EMBL" id="MNCJ02000327">
    <property type="protein sequence ID" value="KAF5778308.1"/>
    <property type="molecule type" value="Genomic_DNA"/>
</dbReference>
<keyword evidence="1" id="KW-1133">Transmembrane helix</keyword>
<feature type="transmembrane region" description="Helical" evidence="1">
    <location>
        <begin position="6"/>
        <end position="26"/>
    </location>
</feature>
<dbReference type="Proteomes" id="UP000215914">
    <property type="component" value="Unassembled WGS sequence"/>
</dbReference>
<dbReference type="Gramene" id="mRNA:HanXRQr2_Chr12g0545981">
    <property type="protein sequence ID" value="CDS:HanXRQr2_Chr12g0545981.1"/>
    <property type="gene ID" value="HanXRQr2_Chr12g0545981"/>
</dbReference>
<accession>A0A9K3HH75</accession>
<evidence type="ECO:0000313" key="3">
    <source>
        <dbReference type="Proteomes" id="UP000215914"/>
    </source>
</evidence>
<sequence>MLGRYGGAWLARVGLPRVIIFFSIIVKIHTKFKKKSLKLLLKFPNGCFLNLNPSHL</sequence>
<keyword evidence="3" id="KW-1185">Reference proteome</keyword>
<dbReference type="AlphaFoldDB" id="A0A9K3HH75"/>
<evidence type="ECO:0000313" key="2">
    <source>
        <dbReference type="EMBL" id="KAF5778308.1"/>
    </source>
</evidence>
<gene>
    <name evidence="2" type="ORF">HanXRQr2_Chr12g0545981</name>
</gene>
<reference evidence="2" key="1">
    <citation type="journal article" date="2017" name="Nature">
        <title>The sunflower genome provides insights into oil metabolism, flowering and Asterid evolution.</title>
        <authorList>
            <person name="Badouin H."/>
            <person name="Gouzy J."/>
            <person name="Grassa C.J."/>
            <person name="Murat F."/>
            <person name="Staton S.E."/>
            <person name="Cottret L."/>
            <person name="Lelandais-Briere C."/>
            <person name="Owens G.L."/>
            <person name="Carrere S."/>
            <person name="Mayjonade B."/>
            <person name="Legrand L."/>
            <person name="Gill N."/>
            <person name="Kane N.C."/>
            <person name="Bowers J.E."/>
            <person name="Hubner S."/>
            <person name="Bellec A."/>
            <person name="Berard A."/>
            <person name="Berges H."/>
            <person name="Blanchet N."/>
            <person name="Boniface M.C."/>
            <person name="Brunel D."/>
            <person name="Catrice O."/>
            <person name="Chaidir N."/>
            <person name="Claudel C."/>
            <person name="Donnadieu C."/>
            <person name="Faraut T."/>
            <person name="Fievet G."/>
            <person name="Helmstetter N."/>
            <person name="King M."/>
            <person name="Knapp S.J."/>
            <person name="Lai Z."/>
            <person name="Le Paslier M.C."/>
            <person name="Lippi Y."/>
            <person name="Lorenzon L."/>
            <person name="Mandel J.R."/>
            <person name="Marage G."/>
            <person name="Marchand G."/>
            <person name="Marquand E."/>
            <person name="Bret-Mestries E."/>
            <person name="Morien E."/>
            <person name="Nambeesan S."/>
            <person name="Nguyen T."/>
            <person name="Pegot-Espagnet P."/>
            <person name="Pouilly N."/>
            <person name="Raftis F."/>
            <person name="Sallet E."/>
            <person name="Schiex T."/>
            <person name="Thomas J."/>
            <person name="Vandecasteele C."/>
            <person name="Vares D."/>
            <person name="Vear F."/>
            <person name="Vautrin S."/>
            <person name="Crespi M."/>
            <person name="Mangin B."/>
            <person name="Burke J.M."/>
            <person name="Salse J."/>
            <person name="Munos S."/>
            <person name="Vincourt P."/>
            <person name="Rieseberg L.H."/>
            <person name="Langlade N.B."/>
        </authorList>
    </citation>
    <scope>NUCLEOTIDE SEQUENCE</scope>
    <source>
        <tissue evidence="2">Leaves</tissue>
    </source>
</reference>